<accession>A0A7G2CPM0</accession>
<evidence type="ECO:0000313" key="8">
    <source>
        <dbReference type="Proteomes" id="UP000515908"/>
    </source>
</evidence>
<keyword evidence="8" id="KW-1185">Reference proteome</keyword>
<dbReference type="CDD" id="cd00834">
    <property type="entry name" value="KAS_I_II"/>
    <property type="match status" value="1"/>
</dbReference>
<dbReference type="Pfam" id="PF02801">
    <property type="entry name" value="Ketoacyl-synt_C"/>
    <property type="match status" value="1"/>
</dbReference>
<organism evidence="7 8">
    <name type="scientific">Angomonas deanei</name>
    <dbReference type="NCBI Taxonomy" id="59799"/>
    <lineage>
        <taxon>Eukaryota</taxon>
        <taxon>Discoba</taxon>
        <taxon>Euglenozoa</taxon>
        <taxon>Kinetoplastea</taxon>
        <taxon>Metakinetoplastina</taxon>
        <taxon>Trypanosomatida</taxon>
        <taxon>Trypanosomatidae</taxon>
        <taxon>Strigomonadinae</taxon>
        <taxon>Angomonas</taxon>
    </lineage>
</organism>
<dbReference type="PANTHER" id="PTHR11712:SF336">
    <property type="entry name" value="3-OXOACYL-[ACYL-CARRIER-PROTEIN] SYNTHASE, MITOCHONDRIAL"/>
    <property type="match status" value="1"/>
</dbReference>
<dbReference type="Proteomes" id="UP000515908">
    <property type="component" value="Chromosome 21"/>
</dbReference>
<dbReference type="InterPro" id="IPR018201">
    <property type="entry name" value="Ketoacyl_synth_AS"/>
</dbReference>
<gene>
    <name evidence="7" type="ORF">ADEAN_000897700</name>
</gene>
<dbReference type="SMART" id="SM00825">
    <property type="entry name" value="PKS_KS"/>
    <property type="match status" value="1"/>
</dbReference>
<evidence type="ECO:0000313" key="7">
    <source>
        <dbReference type="EMBL" id="CAD2221445.1"/>
    </source>
</evidence>
<evidence type="ECO:0000256" key="4">
    <source>
        <dbReference type="RuleBase" id="RU003694"/>
    </source>
</evidence>
<keyword evidence="3 4" id="KW-0808">Transferase</keyword>
<dbReference type="InterPro" id="IPR000794">
    <property type="entry name" value="Beta-ketoacyl_synthase"/>
</dbReference>
<name>A0A7G2CPM0_9TRYP</name>
<reference evidence="7 8" key="1">
    <citation type="submission" date="2020-08" db="EMBL/GenBank/DDBJ databases">
        <authorList>
            <person name="Newling K."/>
            <person name="Davey J."/>
            <person name="Forrester S."/>
        </authorList>
    </citation>
    <scope>NUCLEOTIDE SEQUENCE [LARGE SCALE GENOMIC DNA]</scope>
    <source>
        <strain evidence="8">Crithidia deanei Carvalho (ATCC PRA-265)</strain>
    </source>
</reference>
<evidence type="ECO:0000256" key="3">
    <source>
        <dbReference type="ARBA" id="ARBA00022679"/>
    </source>
</evidence>
<feature type="region of interest" description="Disordered" evidence="5">
    <location>
        <begin position="334"/>
        <end position="388"/>
    </location>
</feature>
<evidence type="ECO:0000259" key="6">
    <source>
        <dbReference type="PROSITE" id="PS52004"/>
    </source>
</evidence>
<dbReference type="PROSITE" id="PS52004">
    <property type="entry name" value="KS3_2"/>
    <property type="match status" value="1"/>
</dbReference>
<feature type="compositionally biased region" description="Basic and acidic residues" evidence="5">
    <location>
        <begin position="362"/>
        <end position="371"/>
    </location>
</feature>
<protein>
    <recommendedName>
        <fullName evidence="2">beta-ketoacyl-[acyl-carrier-protein] synthase I</fullName>
        <ecNumber evidence="2">2.3.1.41</ecNumber>
    </recommendedName>
</protein>
<dbReference type="GO" id="GO:0006633">
    <property type="term" value="P:fatty acid biosynthetic process"/>
    <property type="evidence" value="ECO:0007669"/>
    <property type="project" value="InterPro"/>
</dbReference>
<dbReference type="InterPro" id="IPR016039">
    <property type="entry name" value="Thiolase-like"/>
</dbReference>
<dbReference type="Pfam" id="PF00109">
    <property type="entry name" value="ketoacyl-synt"/>
    <property type="match status" value="1"/>
</dbReference>
<dbReference type="EC" id="2.3.1.41" evidence="2"/>
<comment type="similarity">
    <text evidence="1 4">Belongs to the thiolase-like superfamily. Beta-ketoacyl-ACP synthases family.</text>
</comment>
<dbReference type="VEuPathDB" id="TriTrypDB:ADEAN_000897700"/>
<dbReference type="PROSITE" id="PS00606">
    <property type="entry name" value="KS3_1"/>
    <property type="match status" value="1"/>
</dbReference>
<feature type="domain" description="Ketosynthase family 3 (KS3)" evidence="6">
    <location>
        <begin position="1"/>
        <end position="388"/>
    </location>
</feature>
<evidence type="ECO:0000256" key="2">
    <source>
        <dbReference type="ARBA" id="ARBA00013191"/>
    </source>
</evidence>
<proteinExistence type="inferred from homology"/>
<dbReference type="EMBL" id="LR877165">
    <property type="protein sequence ID" value="CAD2221445.1"/>
    <property type="molecule type" value="Genomic_DNA"/>
</dbReference>
<dbReference type="InterPro" id="IPR014030">
    <property type="entry name" value="Ketoacyl_synth_N"/>
</dbReference>
<dbReference type="Gene3D" id="3.40.47.10">
    <property type="match status" value="2"/>
</dbReference>
<evidence type="ECO:0000256" key="5">
    <source>
        <dbReference type="SAM" id="MobiDB-lite"/>
    </source>
</evidence>
<dbReference type="InterPro" id="IPR020841">
    <property type="entry name" value="PKS_Beta-ketoAc_synthase_dom"/>
</dbReference>
<dbReference type="PANTHER" id="PTHR11712">
    <property type="entry name" value="POLYKETIDE SYNTHASE-RELATED"/>
    <property type="match status" value="1"/>
</dbReference>
<dbReference type="AlphaFoldDB" id="A0A7G2CPM0"/>
<evidence type="ECO:0000256" key="1">
    <source>
        <dbReference type="ARBA" id="ARBA00008467"/>
    </source>
</evidence>
<dbReference type="GO" id="GO:0005739">
    <property type="term" value="C:mitochondrion"/>
    <property type="evidence" value="ECO:0007669"/>
    <property type="project" value="TreeGrafter"/>
</dbReference>
<dbReference type="InterPro" id="IPR014031">
    <property type="entry name" value="Ketoacyl_synth_C"/>
</dbReference>
<sequence>MTTAEKTAAKESLIQSLPCKVAAVVRSTDDKHRFVPTAHAPRSFAFSEYCVQEALADAKLLSTLEGGGVSVQVRDPQRLGVNLGVGIVSLDDVADVALALHRDPQHPQYSKIHPLFVPKILGNMLSGVTAMKYDAEGPIGSAVAACATGAYCIGEAATWIQREKADVVICGAAESCINGIAIGGFSRMRALCTRYNDTPECASRPFDKESGGFVMGEGGGVLILEEYEHARQRGATIYAELRGFGQSSDAHHVAAPHPEGRGAAACIRGALADSGGVTPADVGYVNAHATGTIGDTIELSAIEKTLLQSSRPSPLLVSSSKGALGHLLRRRWQCGGGGSGASPAEEGGPTHREPPAALLDYRGADPERDRSGAAWGDPCAGDRGGPVN</sequence>
<dbReference type="SUPFAM" id="SSF53901">
    <property type="entry name" value="Thiolase-like"/>
    <property type="match status" value="2"/>
</dbReference>
<dbReference type="GO" id="GO:0004315">
    <property type="term" value="F:3-oxoacyl-[acyl-carrier-protein] synthase activity"/>
    <property type="evidence" value="ECO:0007669"/>
    <property type="project" value="UniProtKB-EC"/>
</dbReference>